<gene>
    <name evidence="3" type="ORF">GCM10009855_34930</name>
</gene>
<evidence type="ECO:0000313" key="4">
    <source>
        <dbReference type="Proteomes" id="UP001501170"/>
    </source>
</evidence>
<accession>A0ABP5V162</accession>
<dbReference type="Proteomes" id="UP001501170">
    <property type="component" value="Unassembled WGS sequence"/>
</dbReference>
<keyword evidence="4" id="KW-1185">Reference proteome</keyword>
<evidence type="ECO:0000256" key="2">
    <source>
        <dbReference type="SAM" id="Phobius"/>
    </source>
</evidence>
<proteinExistence type="predicted"/>
<feature type="region of interest" description="Disordered" evidence="1">
    <location>
        <begin position="1"/>
        <end position="27"/>
    </location>
</feature>
<feature type="compositionally biased region" description="Polar residues" evidence="1">
    <location>
        <begin position="1"/>
        <end position="11"/>
    </location>
</feature>
<protein>
    <submittedName>
        <fullName evidence="3">Uncharacterized protein</fullName>
    </submittedName>
</protein>
<feature type="transmembrane region" description="Helical" evidence="2">
    <location>
        <begin position="37"/>
        <end position="56"/>
    </location>
</feature>
<keyword evidence="2" id="KW-0812">Transmembrane</keyword>
<organism evidence="3 4">
    <name type="scientific">Gordonia cholesterolivorans</name>
    <dbReference type="NCBI Taxonomy" id="559625"/>
    <lineage>
        <taxon>Bacteria</taxon>
        <taxon>Bacillati</taxon>
        <taxon>Actinomycetota</taxon>
        <taxon>Actinomycetes</taxon>
        <taxon>Mycobacteriales</taxon>
        <taxon>Gordoniaceae</taxon>
        <taxon>Gordonia</taxon>
    </lineage>
</organism>
<evidence type="ECO:0000256" key="1">
    <source>
        <dbReference type="SAM" id="MobiDB-lite"/>
    </source>
</evidence>
<evidence type="ECO:0000313" key="3">
    <source>
        <dbReference type="EMBL" id="GAA2392078.1"/>
    </source>
</evidence>
<comment type="caution">
    <text evidence="3">The sequence shown here is derived from an EMBL/GenBank/DDBJ whole genome shotgun (WGS) entry which is preliminary data.</text>
</comment>
<reference evidence="4" key="1">
    <citation type="journal article" date="2019" name="Int. J. Syst. Evol. Microbiol.">
        <title>The Global Catalogue of Microorganisms (GCM) 10K type strain sequencing project: providing services to taxonomists for standard genome sequencing and annotation.</title>
        <authorList>
            <consortium name="The Broad Institute Genomics Platform"/>
            <consortium name="The Broad Institute Genome Sequencing Center for Infectious Disease"/>
            <person name="Wu L."/>
            <person name="Ma J."/>
        </authorList>
    </citation>
    <scope>NUCLEOTIDE SEQUENCE [LARGE SCALE GENOMIC DNA]</scope>
    <source>
        <strain evidence="4">JCM 16227</strain>
    </source>
</reference>
<keyword evidence="2" id="KW-1133">Transmembrane helix</keyword>
<sequence length="222" mass="22943">MIRQKQMSSSNETHDRERSGSRLRGRLGDTGWTRARAIASLGMVFGLGAVGTMAAWSDTATATTGMFSTSAVNIEMKLNGQRPNYAFAALSKINLARGATTAGVLPVQNTGSDDFKYTMKALVADAGTATYGSANAATFADNLTIEIRSGGTSDGSTCSGGTQILAPQKLSIGTVDMITAARQVNVSAADDLCIQASVSPTAPIGARMSALSINFQFAATQA</sequence>
<keyword evidence="2" id="KW-0472">Membrane</keyword>
<name>A0ABP5V162_9ACTN</name>
<dbReference type="InterPro" id="IPR023833">
    <property type="entry name" value="Signal_pept_SipW-depend-type"/>
</dbReference>
<dbReference type="NCBIfam" id="TIGR04088">
    <property type="entry name" value="cognate_SipW"/>
    <property type="match status" value="1"/>
</dbReference>
<dbReference type="EMBL" id="BAAARB010000027">
    <property type="protein sequence ID" value="GAA2392078.1"/>
    <property type="molecule type" value="Genomic_DNA"/>
</dbReference>